<dbReference type="InterPro" id="IPR051450">
    <property type="entry name" value="Gfo/Idh/MocA_Oxidoreductases"/>
</dbReference>
<dbReference type="Pfam" id="PF01408">
    <property type="entry name" value="GFO_IDH_MocA"/>
    <property type="match status" value="1"/>
</dbReference>
<comment type="caution">
    <text evidence="3">The sequence shown here is derived from an EMBL/GenBank/DDBJ whole genome shotgun (WGS) entry which is preliminary data.</text>
</comment>
<evidence type="ECO:0008006" key="5">
    <source>
        <dbReference type="Google" id="ProtNLM"/>
    </source>
</evidence>
<dbReference type="Proteomes" id="UP001583186">
    <property type="component" value="Unassembled WGS sequence"/>
</dbReference>
<dbReference type="InterPro" id="IPR000683">
    <property type="entry name" value="Gfo/Idh/MocA-like_OxRdtase_N"/>
</dbReference>
<evidence type="ECO:0000313" key="4">
    <source>
        <dbReference type="Proteomes" id="UP001583186"/>
    </source>
</evidence>
<sequence>MSATPAQSRVKIAIVGFSGLIGKRHTKHVLENQSVDLVALVDPSPVAPALKTALGVPDAVPLLVNVTELLQSITVSRPDCALVCTPHQTHAHIATELVEAGIHVFVEKPVTDEVQPGRDLVAQAKAKGVHLLVGHHRRFNPYIAATKKALDGGVVGDVLAVSGLWTAFKPDPYFNADPALAWRKFRSRGGGVVLNNFVHEADCMQHLFGRIVRVHAEEITPQRCAPDEPDRVEEGVALTLRFESGAVGTYILSDAVVSPHNFEMGTGENPHIPRVRVAGSNRDEIDVYRIFGTKGTLSVPDMTLSSYAGDRSWNEELQRQKLTIDSDPRVPLERQLDHFVRVVRGEEVPNCDGKAGLEALQVCRAILESLETSSTIDIAE</sequence>
<keyword evidence="4" id="KW-1185">Reference proteome</keyword>
<evidence type="ECO:0000259" key="2">
    <source>
        <dbReference type="Pfam" id="PF02894"/>
    </source>
</evidence>
<dbReference type="SUPFAM" id="SSF55347">
    <property type="entry name" value="Glyceraldehyde-3-phosphate dehydrogenase-like, C-terminal domain"/>
    <property type="match status" value="1"/>
</dbReference>
<dbReference type="Pfam" id="PF02894">
    <property type="entry name" value="GFO_IDH_MocA_C"/>
    <property type="match status" value="1"/>
</dbReference>
<dbReference type="EMBL" id="JAWCUI010000124">
    <property type="protein sequence ID" value="KAL1887380.1"/>
    <property type="molecule type" value="Genomic_DNA"/>
</dbReference>
<feature type="domain" description="Gfo/Idh/MocA-like oxidoreductase N-terminal" evidence="1">
    <location>
        <begin position="10"/>
        <end position="135"/>
    </location>
</feature>
<dbReference type="InterPro" id="IPR036291">
    <property type="entry name" value="NAD(P)-bd_dom_sf"/>
</dbReference>
<evidence type="ECO:0000313" key="3">
    <source>
        <dbReference type="EMBL" id="KAL1887380.1"/>
    </source>
</evidence>
<feature type="domain" description="Gfo/Idh/MocA-like oxidoreductase C-terminal" evidence="2">
    <location>
        <begin position="147"/>
        <end position="377"/>
    </location>
</feature>
<dbReference type="PANTHER" id="PTHR43377:SF1">
    <property type="entry name" value="BILIVERDIN REDUCTASE A"/>
    <property type="match status" value="1"/>
</dbReference>
<accession>A0ABR3YGB5</accession>
<evidence type="ECO:0000259" key="1">
    <source>
        <dbReference type="Pfam" id="PF01408"/>
    </source>
</evidence>
<name>A0ABR3YGB5_9PEZI</name>
<reference evidence="3 4" key="1">
    <citation type="journal article" date="2024" name="IMA Fungus">
        <title>IMA Genome - F19 : A genome assembly and annotation guide to empower mycologists, including annotated draft genome sequences of Ceratocystis pirilliformis, Diaporthe australafricana, Fusarium ophioides, Paecilomyces lecythidis, and Sporothrix stenoceras.</title>
        <authorList>
            <person name="Aylward J."/>
            <person name="Wilson A.M."/>
            <person name="Visagie C.M."/>
            <person name="Spraker J."/>
            <person name="Barnes I."/>
            <person name="Buitendag C."/>
            <person name="Ceriani C."/>
            <person name="Del Mar Angel L."/>
            <person name="du Plessis D."/>
            <person name="Fuchs T."/>
            <person name="Gasser K."/>
            <person name="Kramer D."/>
            <person name="Li W."/>
            <person name="Munsamy K."/>
            <person name="Piso A."/>
            <person name="Price J.L."/>
            <person name="Sonnekus B."/>
            <person name="Thomas C."/>
            <person name="van der Nest A."/>
            <person name="van Dijk A."/>
            <person name="van Heerden A."/>
            <person name="van Vuuren N."/>
            <person name="Yilmaz N."/>
            <person name="Duong T.A."/>
            <person name="van der Merwe N.A."/>
            <person name="Wingfield M.J."/>
            <person name="Wingfield B.D."/>
        </authorList>
    </citation>
    <scope>NUCLEOTIDE SEQUENCE [LARGE SCALE GENOMIC DNA]</scope>
    <source>
        <strain evidence="3 4">CMW 5346</strain>
    </source>
</reference>
<dbReference type="PANTHER" id="PTHR43377">
    <property type="entry name" value="BILIVERDIN REDUCTASE A"/>
    <property type="match status" value="1"/>
</dbReference>
<dbReference type="SUPFAM" id="SSF51735">
    <property type="entry name" value="NAD(P)-binding Rossmann-fold domains"/>
    <property type="match status" value="1"/>
</dbReference>
<dbReference type="Gene3D" id="3.40.50.720">
    <property type="entry name" value="NAD(P)-binding Rossmann-like Domain"/>
    <property type="match status" value="1"/>
</dbReference>
<proteinExistence type="predicted"/>
<protein>
    <recommendedName>
        <fullName evidence="5">Quinate utilization oxidoreductase QutH</fullName>
    </recommendedName>
</protein>
<organism evidence="3 4">
    <name type="scientific">Sporothrix stenoceras</name>
    <dbReference type="NCBI Taxonomy" id="5173"/>
    <lineage>
        <taxon>Eukaryota</taxon>
        <taxon>Fungi</taxon>
        <taxon>Dikarya</taxon>
        <taxon>Ascomycota</taxon>
        <taxon>Pezizomycotina</taxon>
        <taxon>Sordariomycetes</taxon>
        <taxon>Sordariomycetidae</taxon>
        <taxon>Ophiostomatales</taxon>
        <taxon>Ophiostomataceae</taxon>
        <taxon>Sporothrix</taxon>
    </lineage>
</organism>
<dbReference type="Gene3D" id="3.30.360.10">
    <property type="entry name" value="Dihydrodipicolinate Reductase, domain 2"/>
    <property type="match status" value="1"/>
</dbReference>
<dbReference type="InterPro" id="IPR004104">
    <property type="entry name" value="Gfo/Idh/MocA-like_OxRdtase_C"/>
</dbReference>
<gene>
    <name evidence="3" type="ORF">Sste5346_010260</name>
</gene>